<keyword evidence="1" id="KW-1133">Transmembrane helix</keyword>
<keyword evidence="1" id="KW-0812">Transmembrane</keyword>
<evidence type="ECO:0000256" key="1">
    <source>
        <dbReference type="SAM" id="Phobius"/>
    </source>
</evidence>
<evidence type="ECO:0000313" key="3">
    <source>
        <dbReference type="Proteomes" id="UP000003835"/>
    </source>
</evidence>
<evidence type="ECO:0000313" key="2">
    <source>
        <dbReference type="EMBL" id="EDX71715.1"/>
    </source>
</evidence>
<keyword evidence="3" id="KW-1185">Reference proteome</keyword>
<sequence length="171" mass="20138">MTLENKISQLFQMDDATWTRHANPWSVWTRNTVLPLLILAIWSRVWLGWWSLLWVAVALLWNWVNPRLFTQPETTDNWASKAVFGERVWMNRNQIPVPARHQTMPNILTTVAAIGTGFVAWGVIELDLWITLFGAALIYAGKLWFLDRMVWLYEDMKDTNPEYQSWLYSPK</sequence>
<dbReference type="EMBL" id="DS989870">
    <property type="protein sequence ID" value="EDX71715.1"/>
    <property type="molecule type" value="Genomic_DNA"/>
</dbReference>
<dbReference type="AlphaFoldDB" id="B4W218"/>
<dbReference type="Pfam" id="PF20358">
    <property type="entry name" value="DUF6653"/>
    <property type="match status" value="1"/>
</dbReference>
<dbReference type="OrthoDB" id="1442233at2"/>
<dbReference type="InterPro" id="IPR046595">
    <property type="entry name" value="DUF6653"/>
</dbReference>
<dbReference type="eggNOG" id="ENOG5031G5S">
    <property type="taxonomic scope" value="Bacteria"/>
</dbReference>
<keyword evidence="1" id="KW-0472">Membrane</keyword>
<organism evidence="2 3">
    <name type="scientific">Coleofasciculus chthonoplastes PCC 7420</name>
    <dbReference type="NCBI Taxonomy" id="118168"/>
    <lineage>
        <taxon>Bacteria</taxon>
        <taxon>Bacillati</taxon>
        <taxon>Cyanobacteriota</taxon>
        <taxon>Cyanophyceae</taxon>
        <taxon>Coleofasciculales</taxon>
        <taxon>Coleofasciculaceae</taxon>
        <taxon>Coleofasciculus</taxon>
    </lineage>
</organism>
<accession>B4W218</accession>
<name>B4W218_9CYAN</name>
<gene>
    <name evidence="2" type="ORF">MC7420_2381</name>
</gene>
<reference evidence="2 3" key="1">
    <citation type="submission" date="2008-07" db="EMBL/GenBank/DDBJ databases">
        <authorList>
            <person name="Tandeau de Marsac N."/>
            <person name="Ferriera S."/>
            <person name="Johnson J."/>
            <person name="Kravitz S."/>
            <person name="Beeson K."/>
            <person name="Sutton G."/>
            <person name="Rogers Y.-H."/>
            <person name="Friedman R."/>
            <person name="Frazier M."/>
            <person name="Venter J.C."/>
        </authorList>
    </citation>
    <scope>NUCLEOTIDE SEQUENCE [LARGE SCALE GENOMIC DNA]</scope>
    <source>
        <strain evidence="2 3">PCC 7420</strain>
    </source>
</reference>
<proteinExistence type="predicted"/>
<dbReference type="HOGENOM" id="CLU_125938_0_0_3"/>
<dbReference type="Proteomes" id="UP000003835">
    <property type="component" value="Unassembled WGS sequence"/>
</dbReference>
<dbReference type="RefSeq" id="WP_006105424.1">
    <property type="nucleotide sequence ID" value="NZ_DS989870.1"/>
</dbReference>
<protein>
    <submittedName>
        <fullName evidence="2">Uncharacterized protein</fullName>
    </submittedName>
</protein>
<feature type="transmembrane region" description="Helical" evidence="1">
    <location>
        <begin position="104"/>
        <end position="122"/>
    </location>
</feature>
<feature type="transmembrane region" description="Helical" evidence="1">
    <location>
        <begin position="33"/>
        <end position="61"/>
    </location>
</feature>
<feature type="transmembrane region" description="Helical" evidence="1">
    <location>
        <begin position="128"/>
        <end position="146"/>
    </location>
</feature>